<proteinExistence type="predicted"/>
<dbReference type="GO" id="GO:0008137">
    <property type="term" value="F:NADH dehydrogenase (ubiquinone) activity"/>
    <property type="evidence" value="ECO:0007669"/>
    <property type="project" value="InterPro"/>
</dbReference>
<evidence type="ECO:0000313" key="2">
    <source>
        <dbReference type="EMBL" id="MDV0442119.1"/>
    </source>
</evidence>
<evidence type="ECO:0000259" key="1">
    <source>
        <dbReference type="Pfam" id="PF00329"/>
    </source>
</evidence>
<dbReference type="InterPro" id="IPR037232">
    <property type="entry name" value="NADH_quin_OxRdtase_su_C/D-like"/>
</dbReference>
<gene>
    <name evidence="2" type="ORF">McpAg1_13440</name>
</gene>
<sequence length="129" mass="14057">MTTMEIIPTSPAGIEKTAADMKADGRRLVVITCTAAANDYDITYSFAKGNDLLHYRMTVPEGTVIPAIDASFGGAFVYENEIHDLYGFTFTNMALDFGGTFIRTSVPYPFKKKETPAPTVTKVSKEDAS</sequence>
<protein>
    <recommendedName>
        <fullName evidence="1">NADH:ubiquinone oxidoreductase 30kDa subunit domain-containing protein</fullName>
    </recommendedName>
</protein>
<dbReference type="SUPFAM" id="SSF143243">
    <property type="entry name" value="Nqo5-like"/>
    <property type="match status" value="1"/>
</dbReference>
<organism evidence="2 3">
    <name type="scientific">Methanorbis furvi</name>
    <dbReference type="NCBI Taxonomy" id="3028299"/>
    <lineage>
        <taxon>Archaea</taxon>
        <taxon>Methanobacteriati</taxon>
        <taxon>Methanobacteriota</taxon>
        <taxon>Stenosarchaea group</taxon>
        <taxon>Methanomicrobia</taxon>
        <taxon>Methanomicrobiales</taxon>
        <taxon>Methanocorpusculaceae</taxon>
        <taxon>Methanorbis</taxon>
    </lineage>
</organism>
<dbReference type="Proteomes" id="UP001273136">
    <property type="component" value="Unassembled WGS sequence"/>
</dbReference>
<comment type="caution">
    <text evidence="2">The sequence shown here is derived from an EMBL/GenBank/DDBJ whole genome shotgun (WGS) entry which is preliminary data.</text>
</comment>
<reference evidence="2" key="1">
    <citation type="submission" date="2023-06" db="EMBL/GenBank/DDBJ databases">
        <title>Genome sequence of Methancorpusculaceae sp. Ag1.</title>
        <authorList>
            <person name="Protasov E."/>
            <person name="Platt K."/>
            <person name="Poehlein A."/>
            <person name="Daniel R."/>
            <person name="Brune A."/>
        </authorList>
    </citation>
    <scope>NUCLEOTIDE SEQUENCE</scope>
    <source>
        <strain evidence="2">Ag1</strain>
    </source>
</reference>
<dbReference type="Pfam" id="PF00329">
    <property type="entry name" value="Complex1_30kDa"/>
    <property type="match status" value="1"/>
</dbReference>
<dbReference type="RefSeq" id="WP_338094523.1">
    <property type="nucleotide sequence ID" value="NZ_JAWDKA010000006.1"/>
</dbReference>
<dbReference type="AlphaFoldDB" id="A0AAE4MD77"/>
<evidence type="ECO:0000313" key="3">
    <source>
        <dbReference type="Proteomes" id="UP001273136"/>
    </source>
</evidence>
<accession>A0AAE4MD77</accession>
<dbReference type="InterPro" id="IPR001268">
    <property type="entry name" value="NADH_UbQ_OxRdtase_30kDa_su"/>
</dbReference>
<keyword evidence="3" id="KW-1185">Reference proteome</keyword>
<feature type="domain" description="NADH:ubiquinone oxidoreductase 30kDa subunit" evidence="1">
    <location>
        <begin position="11"/>
        <end position="93"/>
    </location>
</feature>
<name>A0AAE4MD77_9EURY</name>
<dbReference type="EMBL" id="JAWDKA010000006">
    <property type="protein sequence ID" value="MDV0442119.1"/>
    <property type="molecule type" value="Genomic_DNA"/>
</dbReference>